<proteinExistence type="predicted"/>
<name>A0A376AAM8_9HYPH</name>
<keyword evidence="2" id="KW-1185">Reference proteome</keyword>
<organism evidence="1 2">
    <name type="scientific">Ciceribacter selenitireducens ATCC BAA-1503</name>
    <dbReference type="NCBI Taxonomy" id="1336235"/>
    <lineage>
        <taxon>Bacteria</taxon>
        <taxon>Pseudomonadati</taxon>
        <taxon>Pseudomonadota</taxon>
        <taxon>Alphaproteobacteria</taxon>
        <taxon>Hyphomicrobiales</taxon>
        <taxon>Rhizobiaceae</taxon>
        <taxon>Ciceribacter</taxon>
    </lineage>
</organism>
<dbReference type="Proteomes" id="UP000254764">
    <property type="component" value="Unassembled WGS sequence"/>
</dbReference>
<sequence length="44" mass="5021">MVMRHGNGHCGRGELKMDRDIVVYCRELYCVLSVEAAVKARKLL</sequence>
<dbReference type="EMBL" id="UEYP01000013">
    <property type="protein sequence ID" value="SSC64710.1"/>
    <property type="molecule type" value="Genomic_DNA"/>
</dbReference>
<protein>
    <submittedName>
        <fullName evidence="1">Uncharacterized protein</fullName>
    </submittedName>
</protein>
<evidence type="ECO:0000313" key="2">
    <source>
        <dbReference type="Proteomes" id="UP000254764"/>
    </source>
</evidence>
<gene>
    <name evidence="1" type="ORF">RHIZ70_418</name>
</gene>
<dbReference type="AlphaFoldDB" id="A0A376AAM8"/>
<accession>A0A376AAM8</accession>
<reference evidence="2" key="1">
    <citation type="submission" date="2018-07" db="EMBL/GenBank/DDBJ databases">
        <authorList>
            <person name="Peiro R."/>
            <person name="Begona"/>
            <person name="Cbmso G."/>
            <person name="Lopez M."/>
            <person name="Gonzalez S."/>
        </authorList>
    </citation>
    <scope>NUCLEOTIDE SEQUENCE [LARGE SCALE GENOMIC DNA]</scope>
</reference>
<evidence type="ECO:0000313" key="1">
    <source>
        <dbReference type="EMBL" id="SSC64710.1"/>
    </source>
</evidence>